<dbReference type="OrthoDB" id="9770965at2"/>
<keyword evidence="7" id="KW-1185">Reference proteome</keyword>
<dbReference type="Gene3D" id="3.40.1090.10">
    <property type="entry name" value="Cytosolic phospholipase A2 catalytic domain"/>
    <property type="match status" value="2"/>
</dbReference>
<evidence type="ECO:0000313" key="7">
    <source>
        <dbReference type="Proteomes" id="UP000318538"/>
    </source>
</evidence>
<feature type="active site" description="Nucleophile" evidence="4">
    <location>
        <position position="60"/>
    </location>
</feature>
<dbReference type="EMBL" id="CP036525">
    <property type="protein sequence ID" value="QDT03638.1"/>
    <property type="molecule type" value="Genomic_DNA"/>
</dbReference>
<organism evidence="6 7">
    <name type="scientific">Rubripirellula lacrimiformis</name>
    <dbReference type="NCBI Taxonomy" id="1930273"/>
    <lineage>
        <taxon>Bacteria</taxon>
        <taxon>Pseudomonadati</taxon>
        <taxon>Planctomycetota</taxon>
        <taxon>Planctomycetia</taxon>
        <taxon>Pirellulales</taxon>
        <taxon>Pirellulaceae</taxon>
        <taxon>Rubripirellula</taxon>
    </lineage>
</organism>
<keyword evidence="3 4" id="KW-0443">Lipid metabolism</keyword>
<evidence type="ECO:0000313" key="6">
    <source>
        <dbReference type="EMBL" id="QDT03638.1"/>
    </source>
</evidence>
<keyword evidence="1 4" id="KW-0378">Hydrolase</keyword>
<dbReference type="InterPro" id="IPR002641">
    <property type="entry name" value="PNPLA_dom"/>
</dbReference>
<dbReference type="GO" id="GO:0016042">
    <property type="term" value="P:lipid catabolic process"/>
    <property type="evidence" value="ECO:0007669"/>
    <property type="project" value="UniProtKB-UniRule"/>
</dbReference>
<feature type="domain" description="PNPLA" evidence="5">
    <location>
        <begin position="27"/>
        <end position="224"/>
    </location>
</feature>
<feature type="active site" description="Proton acceptor" evidence="4">
    <location>
        <position position="211"/>
    </location>
</feature>
<comment type="caution">
    <text evidence="4">Lacks conserved residue(s) required for the propagation of feature annotation.</text>
</comment>
<dbReference type="InterPro" id="IPR050301">
    <property type="entry name" value="NTE"/>
</dbReference>
<proteinExistence type="predicted"/>
<dbReference type="Pfam" id="PF01734">
    <property type="entry name" value="Patatin"/>
    <property type="match status" value="1"/>
</dbReference>
<dbReference type="PANTHER" id="PTHR14226:SF76">
    <property type="entry name" value="NTE FAMILY PROTEIN RSSA"/>
    <property type="match status" value="1"/>
</dbReference>
<evidence type="ECO:0000256" key="4">
    <source>
        <dbReference type="PROSITE-ProRule" id="PRU01161"/>
    </source>
</evidence>
<dbReference type="PANTHER" id="PTHR14226">
    <property type="entry name" value="NEUROPATHY TARGET ESTERASE/SWISS CHEESE D.MELANOGASTER"/>
    <property type="match status" value="1"/>
</dbReference>
<dbReference type="RefSeq" id="WP_145169284.1">
    <property type="nucleotide sequence ID" value="NZ_CP036525.1"/>
</dbReference>
<dbReference type="GO" id="GO:0016787">
    <property type="term" value="F:hydrolase activity"/>
    <property type="evidence" value="ECO:0007669"/>
    <property type="project" value="UniProtKB-UniRule"/>
</dbReference>
<evidence type="ECO:0000256" key="3">
    <source>
        <dbReference type="ARBA" id="ARBA00023098"/>
    </source>
</evidence>
<sequence length="315" mass="34180">MIDLMRFFIPHRPTFDRDPQRRQSAAIALGGGGARGLAHLGVIEAMQQTHLTVDQIVGVSMGSLIGSMFAIDGDIQRAKAIAVELLGSPDFQHRQQVLFGAAPPAEDESLGGTLGWYSRLRKMVSAHRKLSRAVTGPSLLSDAPLRDSIEALLPDIDLADLAIPTSVVAVDLLTGHRIVLERGSLRKAVLASSAIPGIFPPVPWDGMLLCDIGTIEAVPTMVAKSYRQDLTIAVDVGQSDTRVEACSTALDVMMRVDDIGQRLMRRHYLQAADCVIRPDVGTRAWFDFSKPDEMIREGHRSALEMLSSVVQIQAA</sequence>
<feature type="short sequence motif" description="GXGXXG" evidence="4">
    <location>
        <begin position="31"/>
        <end position="36"/>
    </location>
</feature>
<dbReference type="KEGG" id="rlc:K227x_20220"/>
<keyword evidence="2 4" id="KW-0442">Lipid degradation</keyword>
<reference evidence="6 7" key="1">
    <citation type="submission" date="2019-02" db="EMBL/GenBank/DDBJ databases">
        <title>Deep-cultivation of Planctomycetes and their phenomic and genomic characterization uncovers novel biology.</title>
        <authorList>
            <person name="Wiegand S."/>
            <person name="Jogler M."/>
            <person name="Boedeker C."/>
            <person name="Pinto D."/>
            <person name="Vollmers J."/>
            <person name="Rivas-Marin E."/>
            <person name="Kohn T."/>
            <person name="Peeters S.H."/>
            <person name="Heuer A."/>
            <person name="Rast P."/>
            <person name="Oberbeckmann S."/>
            <person name="Bunk B."/>
            <person name="Jeske O."/>
            <person name="Meyerdierks A."/>
            <person name="Storesund J.E."/>
            <person name="Kallscheuer N."/>
            <person name="Luecker S."/>
            <person name="Lage O.M."/>
            <person name="Pohl T."/>
            <person name="Merkel B.J."/>
            <person name="Hornburger P."/>
            <person name="Mueller R.-W."/>
            <person name="Bruemmer F."/>
            <person name="Labrenz M."/>
            <person name="Spormann A.M."/>
            <person name="Op den Camp H."/>
            <person name="Overmann J."/>
            <person name="Amann R."/>
            <person name="Jetten M.S.M."/>
            <person name="Mascher T."/>
            <person name="Medema M.H."/>
            <person name="Devos D.P."/>
            <person name="Kaster A.-K."/>
            <person name="Ovreas L."/>
            <person name="Rohde M."/>
            <person name="Galperin M.Y."/>
            <person name="Jogler C."/>
        </authorList>
    </citation>
    <scope>NUCLEOTIDE SEQUENCE [LARGE SCALE GENOMIC DNA]</scope>
    <source>
        <strain evidence="6 7">K22_7</strain>
    </source>
</reference>
<gene>
    <name evidence="6" type="primary">rssA_2</name>
    <name evidence="6" type="ORF">K227x_20220</name>
</gene>
<feature type="short sequence motif" description="GXSXG" evidence="4">
    <location>
        <begin position="58"/>
        <end position="62"/>
    </location>
</feature>
<accession>A0A517N9G5</accession>
<dbReference type="AlphaFoldDB" id="A0A517N9G5"/>
<dbReference type="SUPFAM" id="SSF52151">
    <property type="entry name" value="FabD/lysophospholipase-like"/>
    <property type="match status" value="1"/>
</dbReference>
<dbReference type="PROSITE" id="PS51635">
    <property type="entry name" value="PNPLA"/>
    <property type="match status" value="1"/>
</dbReference>
<evidence type="ECO:0000256" key="2">
    <source>
        <dbReference type="ARBA" id="ARBA00022963"/>
    </source>
</evidence>
<dbReference type="InterPro" id="IPR016035">
    <property type="entry name" value="Acyl_Trfase/lysoPLipase"/>
</dbReference>
<name>A0A517N9G5_9BACT</name>
<dbReference type="Proteomes" id="UP000318538">
    <property type="component" value="Chromosome"/>
</dbReference>
<protein>
    <submittedName>
        <fullName evidence="6">NTE family protein RssA</fullName>
    </submittedName>
</protein>
<evidence type="ECO:0000259" key="5">
    <source>
        <dbReference type="PROSITE" id="PS51635"/>
    </source>
</evidence>
<evidence type="ECO:0000256" key="1">
    <source>
        <dbReference type="ARBA" id="ARBA00022801"/>
    </source>
</evidence>